<dbReference type="AlphaFoldDB" id="A0A9P7YIN8"/>
<feature type="region of interest" description="Disordered" evidence="1">
    <location>
        <begin position="61"/>
        <end position="89"/>
    </location>
</feature>
<dbReference type="PANTHER" id="PTHR46082">
    <property type="entry name" value="ATP/GTP-BINDING PROTEIN-RELATED"/>
    <property type="match status" value="1"/>
</dbReference>
<dbReference type="InterPro" id="IPR035994">
    <property type="entry name" value="Nucleoside_phosphorylase_sf"/>
</dbReference>
<evidence type="ECO:0000313" key="3">
    <source>
        <dbReference type="Proteomes" id="UP000824998"/>
    </source>
</evidence>
<dbReference type="SUPFAM" id="SSF53167">
    <property type="entry name" value="Purine and uridine phosphorylases"/>
    <property type="match status" value="1"/>
</dbReference>
<evidence type="ECO:0000313" key="2">
    <source>
        <dbReference type="EMBL" id="KAG9234574.1"/>
    </source>
</evidence>
<keyword evidence="3" id="KW-1185">Reference proteome</keyword>
<evidence type="ECO:0000256" key="1">
    <source>
        <dbReference type="SAM" id="MobiDB-lite"/>
    </source>
</evidence>
<feature type="compositionally biased region" description="Basic and acidic residues" evidence="1">
    <location>
        <begin position="66"/>
        <end position="75"/>
    </location>
</feature>
<feature type="compositionally biased region" description="Acidic residues" evidence="1">
    <location>
        <begin position="76"/>
        <end position="88"/>
    </location>
</feature>
<dbReference type="EMBL" id="MU251458">
    <property type="protein sequence ID" value="KAG9234574.1"/>
    <property type="molecule type" value="Genomic_DNA"/>
</dbReference>
<organism evidence="2 3">
    <name type="scientific">Amylocarpus encephaloides</name>
    <dbReference type="NCBI Taxonomy" id="45428"/>
    <lineage>
        <taxon>Eukaryota</taxon>
        <taxon>Fungi</taxon>
        <taxon>Dikarya</taxon>
        <taxon>Ascomycota</taxon>
        <taxon>Pezizomycotina</taxon>
        <taxon>Leotiomycetes</taxon>
        <taxon>Helotiales</taxon>
        <taxon>Helotiales incertae sedis</taxon>
        <taxon>Amylocarpus</taxon>
    </lineage>
</organism>
<dbReference type="Gene3D" id="3.40.50.1580">
    <property type="entry name" value="Nucleoside phosphorylase domain"/>
    <property type="match status" value="1"/>
</dbReference>
<dbReference type="GO" id="GO:0003824">
    <property type="term" value="F:catalytic activity"/>
    <property type="evidence" value="ECO:0007669"/>
    <property type="project" value="InterPro"/>
</dbReference>
<dbReference type="GO" id="GO:0009116">
    <property type="term" value="P:nucleoside metabolic process"/>
    <property type="evidence" value="ECO:0007669"/>
    <property type="project" value="InterPro"/>
</dbReference>
<accession>A0A9P7YIN8</accession>
<dbReference type="OrthoDB" id="20872at2759"/>
<gene>
    <name evidence="2" type="ORF">BJ875DRAFT_504599</name>
</gene>
<dbReference type="Proteomes" id="UP000824998">
    <property type="component" value="Unassembled WGS sequence"/>
</dbReference>
<reference evidence="2" key="1">
    <citation type="journal article" date="2021" name="IMA Fungus">
        <title>Genomic characterization of three marine fungi, including Emericellopsis atlantica sp. nov. with signatures of a generalist lifestyle and marine biomass degradation.</title>
        <authorList>
            <person name="Hagestad O.C."/>
            <person name="Hou L."/>
            <person name="Andersen J.H."/>
            <person name="Hansen E.H."/>
            <person name="Altermark B."/>
            <person name="Li C."/>
            <person name="Kuhnert E."/>
            <person name="Cox R.J."/>
            <person name="Crous P.W."/>
            <person name="Spatafora J.W."/>
            <person name="Lail K."/>
            <person name="Amirebrahimi M."/>
            <person name="Lipzen A."/>
            <person name="Pangilinan J."/>
            <person name="Andreopoulos W."/>
            <person name="Hayes R.D."/>
            <person name="Ng V."/>
            <person name="Grigoriev I.V."/>
            <person name="Jackson S.A."/>
            <person name="Sutton T.D.S."/>
            <person name="Dobson A.D.W."/>
            <person name="Rama T."/>
        </authorList>
    </citation>
    <scope>NUCLEOTIDE SEQUENCE</scope>
    <source>
        <strain evidence="2">TRa018bII</strain>
    </source>
</reference>
<protein>
    <submittedName>
        <fullName evidence="2">Uncharacterized protein</fullName>
    </submittedName>
</protein>
<proteinExistence type="predicted"/>
<dbReference type="PANTHER" id="PTHR46082:SF11">
    <property type="entry name" value="AAA+ ATPASE DOMAIN-CONTAINING PROTEIN-RELATED"/>
    <property type="match status" value="1"/>
</dbReference>
<comment type="caution">
    <text evidence="2">The sequence shown here is derived from an EMBL/GenBank/DDBJ whole genome shotgun (WGS) entry which is preliminary data.</text>
</comment>
<sequence>MLDEEHPILPAADPQDTNSYLLGRIGPHNVVIACLPAETTGKVLSKFGLMVGIGGGAPYYSASGKDTQDGEPKDSDSEDEDSEDDFEDTRDIRLGDVVISLHSKSTEAVVQYDFGKSVQEKKFIHTGGKLNNPPNIVLNAVSMLQSQHERKGHKIPGLLSKMVSENPRIATKFQCPGSAKDRLFKLDVVHVDEKKSAPSLRYGTIGSADQMMKDATLRDQWAQMEKIICFEMLNGLVSMSRHSRYLQLCGFP</sequence>
<name>A0A9P7YIN8_9HELO</name>
<dbReference type="InterPro" id="IPR053137">
    <property type="entry name" value="NLR-like"/>
</dbReference>